<protein>
    <recommendedName>
        <fullName evidence="2">NADH:ubiquinone reductase (non-electrogenic)</fullName>
        <ecNumber evidence="2">1.6.5.9</ecNumber>
    </recommendedName>
</protein>
<accession>A0A1M3KV34</accession>
<name>A0A1M3KV34_9BACT</name>
<evidence type="ECO:0000256" key="4">
    <source>
        <dbReference type="ARBA" id="ARBA00022827"/>
    </source>
</evidence>
<dbReference type="PRINTS" id="PR00411">
    <property type="entry name" value="PNDRDTASEI"/>
</dbReference>
<sequence>MPTGKRPHVVIVGAGFGGLSAAKALKNTNVDVTIIDRTNHHLFQPLLYQVATAALSPGDVAQPIRSILRHVNNIHVVMDNVRSIDLAGRMVICDDGTYGYDHLILAPGARHSYFGHDDWENHAPGLKDLSDALLIRERLLATFEEAESVVGTSMASTLLTFVVVGAGPTGVELAGAIAEIGARTMLPDFPRLRRGDVRVVLIEGGPRVLPTFDPVSSERALESLQRLGVEVLLDTIVTDVTEDGVMIGDIPIASRNVIWAAGNTASPLLKLLGTETDRQGRVVVDETCAIPGHGDVYVIGDAGHFTNADGMVLPGVAQVALQQGDYVAARILGKGKAAHAFKYRDPGSMATIGRAKAVAEIGKRKLSGLVAWAMWAVIHIAFLIGFRNRVKVIVEWLWYYISFQPGARLIVQHDSAHKTRMWLDRQMKMNREEEVVHD</sequence>
<reference evidence="12 13" key="1">
    <citation type="submission" date="2016-09" db="EMBL/GenBank/DDBJ databases">
        <title>Genome-resolved meta-omics ties microbial dynamics to process performance in biotechnology for thiocyanate degradation.</title>
        <authorList>
            <person name="Kantor R.S."/>
            <person name="Huddy R.J."/>
            <person name="Iyer R."/>
            <person name="Thomas B.C."/>
            <person name="Brown C.T."/>
            <person name="Anantharaman K."/>
            <person name="Tringe S."/>
            <person name="Hettich R.L."/>
            <person name="Harrison S.T."/>
            <person name="Banfield J.F."/>
        </authorList>
    </citation>
    <scope>NUCLEOTIDE SEQUENCE [LARGE SCALE GENOMIC DNA]</scope>
    <source>
        <strain evidence="12">59-99</strain>
    </source>
</reference>
<dbReference type="Proteomes" id="UP000184233">
    <property type="component" value="Unassembled WGS sequence"/>
</dbReference>
<dbReference type="PRINTS" id="PR00368">
    <property type="entry name" value="FADPNR"/>
</dbReference>
<keyword evidence="7" id="KW-0520">NAD</keyword>
<dbReference type="EC" id="1.6.5.9" evidence="2"/>
<feature type="domain" description="FAD/NAD(P)-binding" evidence="10">
    <location>
        <begin position="8"/>
        <end position="324"/>
    </location>
</feature>
<dbReference type="Pfam" id="PF07992">
    <property type="entry name" value="Pyr_redox_2"/>
    <property type="match status" value="1"/>
</dbReference>
<evidence type="ECO:0000256" key="7">
    <source>
        <dbReference type="ARBA" id="ARBA00023027"/>
    </source>
</evidence>
<keyword evidence="6" id="KW-0560">Oxidoreductase</keyword>
<evidence type="ECO:0000256" key="6">
    <source>
        <dbReference type="ARBA" id="ARBA00023002"/>
    </source>
</evidence>
<evidence type="ECO:0000256" key="2">
    <source>
        <dbReference type="ARBA" id="ARBA00012637"/>
    </source>
</evidence>
<comment type="similarity">
    <text evidence="1">Belongs to the NADH dehydrogenase family.</text>
</comment>
<feature type="transmembrane region" description="Helical" evidence="9">
    <location>
        <begin position="366"/>
        <end position="386"/>
    </location>
</feature>
<evidence type="ECO:0000259" key="11">
    <source>
        <dbReference type="Pfam" id="PF22366"/>
    </source>
</evidence>
<evidence type="ECO:0000256" key="5">
    <source>
        <dbReference type="ARBA" id="ARBA00022946"/>
    </source>
</evidence>
<dbReference type="STRING" id="1895771.BGO89_13115"/>
<evidence type="ECO:0000256" key="9">
    <source>
        <dbReference type="SAM" id="Phobius"/>
    </source>
</evidence>
<dbReference type="Pfam" id="PF22366">
    <property type="entry name" value="NDH2_C"/>
    <property type="match status" value="1"/>
</dbReference>
<dbReference type="AlphaFoldDB" id="A0A1M3KV34"/>
<keyword evidence="9" id="KW-1133">Transmembrane helix</keyword>
<evidence type="ECO:0000313" key="13">
    <source>
        <dbReference type="Proteomes" id="UP000184233"/>
    </source>
</evidence>
<evidence type="ECO:0000259" key="10">
    <source>
        <dbReference type="Pfam" id="PF07992"/>
    </source>
</evidence>
<organism evidence="12 13">
    <name type="scientific">Candidatus Kapaibacterium thiocyanatum</name>
    <dbReference type="NCBI Taxonomy" id="1895771"/>
    <lineage>
        <taxon>Bacteria</taxon>
        <taxon>Pseudomonadati</taxon>
        <taxon>Candidatus Kapaibacteriota</taxon>
        <taxon>Candidatus Kapaibacteriia</taxon>
        <taxon>Candidatus Kapaibacteriales</taxon>
        <taxon>Candidatus Kapaibacteriaceae</taxon>
        <taxon>Candidatus Kapaibacterium</taxon>
    </lineage>
</organism>
<keyword evidence="5" id="KW-0809">Transit peptide</keyword>
<dbReference type="EMBL" id="MKVH01000025">
    <property type="protein sequence ID" value="OJX56273.1"/>
    <property type="molecule type" value="Genomic_DNA"/>
</dbReference>
<keyword evidence="9" id="KW-0812">Transmembrane</keyword>
<dbReference type="InterPro" id="IPR054585">
    <property type="entry name" value="NDH2-like_C"/>
</dbReference>
<comment type="caution">
    <text evidence="12">The sequence shown here is derived from an EMBL/GenBank/DDBJ whole genome shotgun (WGS) entry which is preliminary data.</text>
</comment>
<evidence type="ECO:0000313" key="12">
    <source>
        <dbReference type="EMBL" id="OJX56273.1"/>
    </source>
</evidence>
<keyword evidence="9" id="KW-0472">Membrane</keyword>
<evidence type="ECO:0000256" key="8">
    <source>
        <dbReference type="ARBA" id="ARBA00047599"/>
    </source>
</evidence>
<dbReference type="SUPFAM" id="SSF51905">
    <property type="entry name" value="FAD/NAD(P)-binding domain"/>
    <property type="match status" value="1"/>
</dbReference>
<dbReference type="GO" id="GO:0050136">
    <property type="term" value="F:NADH dehydrogenase (quinone) (non-electrogenic) activity"/>
    <property type="evidence" value="ECO:0007669"/>
    <property type="project" value="UniProtKB-EC"/>
</dbReference>
<dbReference type="InterPro" id="IPR023753">
    <property type="entry name" value="FAD/NAD-binding_dom"/>
</dbReference>
<dbReference type="InterPro" id="IPR045024">
    <property type="entry name" value="NDH-2"/>
</dbReference>
<proteinExistence type="inferred from homology"/>
<dbReference type="InterPro" id="IPR036188">
    <property type="entry name" value="FAD/NAD-bd_sf"/>
</dbReference>
<dbReference type="Gene3D" id="3.50.50.100">
    <property type="match status" value="1"/>
</dbReference>
<gene>
    <name evidence="12" type="ORF">BGO89_13115</name>
</gene>
<feature type="domain" description="External alternative NADH-ubiquinone oxidoreductase-like C-terminal" evidence="11">
    <location>
        <begin position="347"/>
        <end position="397"/>
    </location>
</feature>
<evidence type="ECO:0000256" key="1">
    <source>
        <dbReference type="ARBA" id="ARBA00005272"/>
    </source>
</evidence>
<dbReference type="PANTHER" id="PTHR43706:SF47">
    <property type="entry name" value="EXTERNAL NADH-UBIQUINONE OXIDOREDUCTASE 1, MITOCHONDRIAL-RELATED"/>
    <property type="match status" value="1"/>
</dbReference>
<dbReference type="PANTHER" id="PTHR43706">
    <property type="entry name" value="NADH DEHYDROGENASE"/>
    <property type="match status" value="1"/>
</dbReference>
<comment type="catalytic activity">
    <reaction evidence="8">
        <text>a quinone + NADH + H(+) = a quinol + NAD(+)</text>
        <dbReference type="Rhea" id="RHEA:46160"/>
        <dbReference type="ChEBI" id="CHEBI:15378"/>
        <dbReference type="ChEBI" id="CHEBI:24646"/>
        <dbReference type="ChEBI" id="CHEBI:57540"/>
        <dbReference type="ChEBI" id="CHEBI:57945"/>
        <dbReference type="ChEBI" id="CHEBI:132124"/>
        <dbReference type="EC" id="1.6.5.9"/>
    </reaction>
</comment>
<keyword evidence="4" id="KW-0274">FAD</keyword>
<keyword evidence="3" id="KW-0285">Flavoprotein</keyword>
<evidence type="ECO:0000256" key="3">
    <source>
        <dbReference type="ARBA" id="ARBA00022630"/>
    </source>
</evidence>